<feature type="domain" description="ABC transporter" evidence="10">
    <location>
        <begin position="258"/>
        <end position="501"/>
    </location>
</feature>
<name>A0ABQ0BDC5_9FIRM</name>
<dbReference type="InterPro" id="IPR017871">
    <property type="entry name" value="ABC_transporter-like_CS"/>
</dbReference>
<reference evidence="11 12" key="1">
    <citation type="submission" date="2024-04" db="EMBL/GenBank/DDBJ databases">
        <title>Defined microbial consortia suppress multidrug-resistant proinflammatory Enterobacteriaceae via ecological control.</title>
        <authorList>
            <person name="Furuichi M."/>
            <person name="Kawaguchi T."/>
            <person name="Pust M."/>
            <person name="Yasuma K."/>
            <person name="Plichta D."/>
            <person name="Hasegawa N."/>
            <person name="Ohya T."/>
            <person name="Bhattarai S."/>
            <person name="Sasajima S."/>
            <person name="Aoto Y."/>
            <person name="Tuganbaev T."/>
            <person name="Yaginuma M."/>
            <person name="Ueda M."/>
            <person name="Okahashi N."/>
            <person name="Amafuji K."/>
            <person name="Kiridooshi Y."/>
            <person name="Sugita K."/>
            <person name="Strazar M."/>
            <person name="Skelly A."/>
            <person name="Suda W."/>
            <person name="Hattori M."/>
            <person name="Nakamoto N."/>
            <person name="Caballero S."/>
            <person name="Norman J."/>
            <person name="Olle B."/>
            <person name="Tanoue T."/>
            <person name="Arita M."/>
            <person name="Bucci V."/>
            <person name="Atarashi K."/>
            <person name="Xavier R."/>
            <person name="Honda K."/>
        </authorList>
    </citation>
    <scope>NUCLEOTIDE SEQUENCE [LARGE SCALE GENOMIC DNA]</scope>
    <source>
        <strain evidence="12">k04-0078-D8-1</strain>
    </source>
</reference>
<comment type="function">
    <text evidence="7">Part of the ABC transporter complex LsrABCD involved in autoinducer 2 (AI-2) import. Responsible for energy coupling to the transport system.</text>
</comment>
<evidence type="ECO:0000259" key="10">
    <source>
        <dbReference type="PROSITE" id="PS50893"/>
    </source>
</evidence>
<evidence type="ECO:0000256" key="5">
    <source>
        <dbReference type="ARBA" id="ARBA00022741"/>
    </source>
</evidence>
<dbReference type="InterPro" id="IPR003439">
    <property type="entry name" value="ABC_transporter-like_ATP-bd"/>
</dbReference>
<dbReference type="InterPro" id="IPR027417">
    <property type="entry name" value="P-loop_NTPase"/>
</dbReference>
<evidence type="ECO:0000256" key="7">
    <source>
        <dbReference type="ARBA" id="ARBA00023747"/>
    </source>
</evidence>
<evidence type="ECO:0000256" key="9">
    <source>
        <dbReference type="ARBA" id="ARBA00034076"/>
    </source>
</evidence>
<dbReference type="CDD" id="cd03215">
    <property type="entry name" value="ABC_Carb_Monos_II"/>
    <property type="match status" value="1"/>
</dbReference>
<evidence type="ECO:0000256" key="8">
    <source>
        <dbReference type="ARBA" id="ARBA00023798"/>
    </source>
</evidence>
<comment type="subcellular location">
    <subcellularLocation>
        <location evidence="1">Cell inner membrane</location>
        <topology evidence="1">Peripheral membrane protein</topology>
    </subcellularLocation>
</comment>
<dbReference type="InterPro" id="IPR003593">
    <property type="entry name" value="AAA+_ATPase"/>
</dbReference>
<dbReference type="SMART" id="SM00382">
    <property type="entry name" value="AAA"/>
    <property type="match status" value="1"/>
</dbReference>
<comment type="caution">
    <text evidence="11">The sequence shown here is derived from an EMBL/GenBank/DDBJ whole genome shotgun (WGS) entry which is preliminary data.</text>
</comment>
<dbReference type="SUPFAM" id="SSF52540">
    <property type="entry name" value="P-loop containing nucleoside triphosphate hydrolases"/>
    <property type="match status" value="2"/>
</dbReference>
<accession>A0ABQ0BDC5</accession>
<keyword evidence="5" id="KW-0547">Nucleotide-binding</keyword>
<dbReference type="CDD" id="cd03216">
    <property type="entry name" value="ABC_Carb_Monos_I"/>
    <property type="match status" value="1"/>
</dbReference>
<proteinExistence type="inferred from homology"/>
<evidence type="ECO:0000256" key="1">
    <source>
        <dbReference type="ARBA" id="ARBA00004417"/>
    </source>
</evidence>
<dbReference type="Gene3D" id="3.40.50.300">
    <property type="entry name" value="P-loop containing nucleotide triphosphate hydrolases"/>
    <property type="match status" value="2"/>
</dbReference>
<evidence type="ECO:0000313" key="12">
    <source>
        <dbReference type="Proteomes" id="UP001600943"/>
    </source>
</evidence>
<gene>
    <name evidence="11" type="ORF">K040078D81_35890</name>
</gene>
<sequence length="501" mass="55675">MADELLRVEKLNKSFGVTHANKNITMTLDQGEIRGLAGENGSGKSTLTSMISGMQAFDSGKMFIHGKEYAPHNPLEANEYKVSMVVQELGVITSLSGAKNLFLGKMESFTALGIVNTRKMVKAARDIFAEWGLGEVPLEIPAAHLTMEQRKLIELARALSIDPDLLVLDEITQSLSHDTRQIIYHLKDKFKKRHKSMIIISHDLEETVDICDSITVLRDGEVVTTVSTEEITTDDLKQYMIGRKLEGDYYRTDESADYEDEVLLEVKDLGLKNGKLKNISFELHKGEILAVCGLSDAGIHTLGSAIFGMEEGRTGTVTDKNSGKELKTPLHMIRQQGAYLSKNRDEEGLMLQASIRDNLYIPSANELAGFLGYTKKRDINGFAQKAYDDFDVKATGIMQPIGRLSGGNKQKINLGRWLSKDLKYMILDCPTRGVDIGVKAYIYDILRKQKKEGVGFILISDELPEAIGMADRILILNNGEIKGEMTRGSNFSESKIIEVMI</sequence>
<organism evidence="11 12">
    <name type="scientific">Blautia hominis</name>
    <dbReference type="NCBI Taxonomy" id="2025493"/>
    <lineage>
        <taxon>Bacteria</taxon>
        <taxon>Bacillati</taxon>
        <taxon>Bacillota</taxon>
        <taxon>Clostridia</taxon>
        <taxon>Lachnospirales</taxon>
        <taxon>Lachnospiraceae</taxon>
        <taxon>Blautia</taxon>
    </lineage>
</organism>
<evidence type="ECO:0000256" key="2">
    <source>
        <dbReference type="ARBA" id="ARBA00009404"/>
    </source>
</evidence>
<evidence type="ECO:0000313" key="11">
    <source>
        <dbReference type="EMBL" id="GAA6409472.1"/>
    </source>
</evidence>
<keyword evidence="6 11" id="KW-0067">ATP-binding</keyword>
<evidence type="ECO:0000256" key="3">
    <source>
        <dbReference type="ARBA" id="ARBA00011262"/>
    </source>
</evidence>
<dbReference type="PANTHER" id="PTHR43790:SF2">
    <property type="entry name" value="AUTOINDUCER 2 IMPORT ATP-BINDING PROTEIN LSRA"/>
    <property type="match status" value="1"/>
</dbReference>
<dbReference type="PROSITE" id="PS00211">
    <property type="entry name" value="ABC_TRANSPORTER_1"/>
    <property type="match status" value="1"/>
</dbReference>
<dbReference type="PANTHER" id="PTHR43790">
    <property type="entry name" value="CARBOHYDRATE TRANSPORT ATP-BINDING PROTEIN MG119-RELATED"/>
    <property type="match status" value="1"/>
</dbReference>
<dbReference type="EMBL" id="BAABYW010000001">
    <property type="protein sequence ID" value="GAA6409472.1"/>
    <property type="molecule type" value="Genomic_DNA"/>
</dbReference>
<evidence type="ECO:0000256" key="4">
    <source>
        <dbReference type="ARBA" id="ARBA00019459"/>
    </source>
</evidence>
<dbReference type="Pfam" id="PF00005">
    <property type="entry name" value="ABC_tran"/>
    <property type="match status" value="2"/>
</dbReference>
<dbReference type="Proteomes" id="UP001600943">
    <property type="component" value="Unassembled WGS sequence"/>
</dbReference>
<dbReference type="EC" id="7.6.2.13" evidence="8"/>
<keyword evidence="12" id="KW-1185">Reference proteome</keyword>
<feature type="domain" description="ABC transporter" evidence="10">
    <location>
        <begin position="6"/>
        <end position="244"/>
    </location>
</feature>
<dbReference type="InterPro" id="IPR050107">
    <property type="entry name" value="ABC_carbohydrate_import_ATPase"/>
</dbReference>
<dbReference type="GO" id="GO:0005524">
    <property type="term" value="F:ATP binding"/>
    <property type="evidence" value="ECO:0007669"/>
    <property type="project" value="UniProtKB-KW"/>
</dbReference>
<dbReference type="RefSeq" id="WP_095173523.1">
    <property type="nucleotide sequence ID" value="NZ_BAABYW010000001.1"/>
</dbReference>
<comment type="catalytic activity">
    <reaction evidence="9">
        <text>ATP + H2O + (2R,4S)-2-methyl-2,3,3,4-tetrahydroxytetrahydrofuran-[AI-2-binding protein]Side 1 = ADP + phosphate + (2R,4S)-2-methyl-2,3,3,4-tetrahydroxytetrahydrofuranSide 2 + [AI-2-binding protein]Side 1.</text>
        <dbReference type="EC" id="7.6.2.13"/>
    </reaction>
</comment>
<comment type="similarity">
    <text evidence="2">Belongs to the ABC transporter superfamily. AI-2 autoinducer porter (TC 3.A.1.2.8) family.</text>
</comment>
<comment type="subunit">
    <text evidence="3">The complex is composed of two ATP-binding proteins (LsrA), two transmembrane proteins (LsrC and LsrD) and a solute-binding protein (LsrB).</text>
</comment>
<protein>
    <recommendedName>
        <fullName evidence="4">Autoinducer 2 import ATP-binding protein LsrA</fullName>
        <ecNumber evidence="8">7.6.2.13</ecNumber>
    </recommendedName>
</protein>
<evidence type="ECO:0000256" key="6">
    <source>
        <dbReference type="ARBA" id="ARBA00022840"/>
    </source>
</evidence>
<dbReference type="PROSITE" id="PS50893">
    <property type="entry name" value="ABC_TRANSPORTER_2"/>
    <property type="match status" value="2"/>
</dbReference>